<name>A0A1I6RW26_9ACTN</name>
<dbReference type="InterPro" id="IPR002347">
    <property type="entry name" value="SDR_fam"/>
</dbReference>
<proteinExistence type="inferred from homology"/>
<protein>
    <submittedName>
        <fullName evidence="5">Acetoacetyl-CoA reductase/3-oxoacyl-[acyl-carrier protein] reductase</fullName>
    </submittedName>
</protein>
<reference evidence="6" key="1">
    <citation type="submission" date="2016-10" db="EMBL/GenBank/DDBJ databases">
        <authorList>
            <person name="Varghese N."/>
            <person name="Submissions S."/>
        </authorList>
    </citation>
    <scope>NUCLEOTIDE SEQUENCE [LARGE SCALE GENOMIC DNA]</scope>
    <source>
        <strain evidence="6">CGMCC 4.7047</strain>
    </source>
</reference>
<evidence type="ECO:0000313" key="6">
    <source>
        <dbReference type="Proteomes" id="UP000198873"/>
    </source>
</evidence>
<evidence type="ECO:0000256" key="2">
    <source>
        <dbReference type="ARBA" id="ARBA00023002"/>
    </source>
</evidence>
<keyword evidence="6" id="KW-1185">Reference proteome</keyword>
<dbReference type="PROSITE" id="PS00061">
    <property type="entry name" value="ADH_SHORT"/>
    <property type="match status" value="1"/>
</dbReference>
<dbReference type="GO" id="GO:0032787">
    <property type="term" value="P:monocarboxylic acid metabolic process"/>
    <property type="evidence" value="ECO:0007669"/>
    <property type="project" value="UniProtKB-ARBA"/>
</dbReference>
<dbReference type="CDD" id="cd05233">
    <property type="entry name" value="SDR_c"/>
    <property type="match status" value="1"/>
</dbReference>
<dbReference type="Pfam" id="PF00106">
    <property type="entry name" value="adh_short"/>
    <property type="match status" value="1"/>
</dbReference>
<dbReference type="InterPro" id="IPR020904">
    <property type="entry name" value="Sc_DH/Rdtase_CS"/>
</dbReference>
<dbReference type="Proteomes" id="UP000198873">
    <property type="component" value="Unassembled WGS sequence"/>
</dbReference>
<dbReference type="InterPro" id="IPR057326">
    <property type="entry name" value="KR_dom"/>
</dbReference>
<dbReference type="PANTHER" id="PTHR42879:SF2">
    <property type="entry name" value="3-OXOACYL-[ACYL-CARRIER-PROTEIN] REDUCTASE FABG"/>
    <property type="match status" value="1"/>
</dbReference>
<dbReference type="Gene3D" id="3.40.50.720">
    <property type="entry name" value="NAD(P)-binding Rossmann-like Domain"/>
    <property type="match status" value="1"/>
</dbReference>
<dbReference type="GO" id="GO:0016491">
    <property type="term" value="F:oxidoreductase activity"/>
    <property type="evidence" value="ECO:0007669"/>
    <property type="project" value="UniProtKB-KW"/>
</dbReference>
<comment type="similarity">
    <text evidence="1 3">Belongs to the short-chain dehydrogenases/reductases (SDR) family.</text>
</comment>
<dbReference type="STRING" id="1176198.SAMN05444716_103520"/>
<evidence type="ECO:0000256" key="3">
    <source>
        <dbReference type="RuleBase" id="RU000363"/>
    </source>
</evidence>
<gene>
    <name evidence="5" type="ORF">SAMN05444716_103520</name>
</gene>
<evidence type="ECO:0000256" key="1">
    <source>
        <dbReference type="ARBA" id="ARBA00006484"/>
    </source>
</evidence>
<dbReference type="PANTHER" id="PTHR42879">
    <property type="entry name" value="3-OXOACYL-(ACYL-CARRIER-PROTEIN) REDUCTASE"/>
    <property type="match status" value="1"/>
</dbReference>
<dbReference type="SMART" id="SM00822">
    <property type="entry name" value="PKS_KR"/>
    <property type="match status" value="1"/>
</dbReference>
<evidence type="ECO:0000313" key="5">
    <source>
        <dbReference type="EMBL" id="SFS68917.1"/>
    </source>
</evidence>
<dbReference type="AlphaFoldDB" id="A0A1I6RW26"/>
<dbReference type="RefSeq" id="WP_019433623.1">
    <property type="nucleotide sequence ID" value="NZ_CP054938.1"/>
</dbReference>
<dbReference type="NCBIfam" id="NF005559">
    <property type="entry name" value="PRK07231.1"/>
    <property type="match status" value="1"/>
</dbReference>
<organism evidence="5 6">
    <name type="scientific">Streptomyces harbinensis</name>
    <dbReference type="NCBI Taxonomy" id="1176198"/>
    <lineage>
        <taxon>Bacteria</taxon>
        <taxon>Bacillati</taxon>
        <taxon>Actinomycetota</taxon>
        <taxon>Actinomycetes</taxon>
        <taxon>Kitasatosporales</taxon>
        <taxon>Streptomycetaceae</taxon>
        <taxon>Streptomyces</taxon>
    </lineage>
</organism>
<dbReference type="PRINTS" id="PR00081">
    <property type="entry name" value="GDHRDH"/>
</dbReference>
<sequence>MTDSPPPLAVVTGGTRGIGLALSRRLIERGHRVVAAYAGDTAAAEKAEAEHPGRLTAVRMDVSDPDQVAGTAREILDGYGAPAVLVNNAGLNADRPFLELSDSDWRRVLDTNLSGPFWLTRAFAPAMLAAGGGQVVNIGATTGIRPRVNGANYCASKAGLLQLTKCLALELAPAIRVNCLIPGMINTDELRIRWRLDDPERLAATLDEIPSRRIGTPEDIADALEFITGPAGSYLNGQKLIIDGGQFMW</sequence>
<keyword evidence="2" id="KW-0560">Oxidoreductase</keyword>
<dbReference type="InterPro" id="IPR036291">
    <property type="entry name" value="NAD(P)-bd_dom_sf"/>
</dbReference>
<dbReference type="FunFam" id="3.40.50.720:FF:000084">
    <property type="entry name" value="Short-chain dehydrogenase reductase"/>
    <property type="match status" value="1"/>
</dbReference>
<dbReference type="PRINTS" id="PR00080">
    <property type="entry name" value="SDRFAMILY"/>
</dbReference>
<feature type="domain" description="Ketoreductase" evidence="4">
    <location>
        <begin position="7"/>
        <end position="178"/>
    </location>
</feature>
<evidence type="ECO:0000259" key="4">
    <source>
        <dbReference type="SMART" id="SM00822"/>
    </source>
</evidence>
<dbReference type="InterPro" id="IPR050259">
    <property type="entry name" value="SDR"/>
</dbReference>
<dbReference type="EMBL" id="FPAB01000003">
    <property type="protein sequence ID" value="SFS68917.1"/>
    <property type="molecule type" value="Genomic_DNA"/>
</dbReference>
<accession>A0A1I6RW26</accession>
<dbReference type="SUPFAM" id="SSF51735">
    <property type="entry name" value="NAD(P)-binding Rossmann-fold domains"/>
    <property type="match status" value="1"/>
</dbReference>